<dbReference type="Proteomes" id="UP000439983">
    <property type="component" value="Unassembled WGS sequence"/>
</dbReference>
<dbReference type="OrthoDB" id="9787478at2"/>
<dbReference type="AlphaFoldDB" id="A0A6N7LJG8"/>
<dbReference type="InterPro" id="IPR011101">
    <property type="entry name" value="DUF5131"/>
</dbReference>
<gene>
    <name evidence="1" type="ORF">GHK62_24345</name>
</gene>
<name>A0A6N7LJG8_SINTE</name>
<dbReference type="RefSeq" id="WP_153441617.1">
    <property type="nucleotide sequence ID" value="NZ_JACIGA010000005.1"/>
</dbReference>
<keyword evidence="2" id="KW-1185">Reference proteome</keyword>
<reference evidence="1 2" key="1">
    <citation type="journal article" date="2013" name="Genome Biol.">
        <title>Comparative genomics of the core and accessory genomes of 48 Sinorhizobium strains comprising five genospecies.</title>
        <authorList>
            <person name="Sugawara M."/>
            <person name="Epstein B."/>
            <person name="Badgley B.D."/>
            <person name="Unno T."/>
            <person name="Xu L."/>
            <person name="Reese J."/>
            <person name="Gyaneshwar P."/>
            <person name="Denny R."/>
            <person name="Mudge J."/>
            <person name="Bharti A.K."/>
            <person name="Farmer A.D."/>
            <person name="May G.D."/>
            <person name="Woodward J.E."/>
            <person name="Medigue C."/>
            <person name="Vallenet D."/>
            <person name="Lajus A."/>
            <person name="Rouy Z."/>
            <person name="Martinez-Vaz B."/>
            <person name="Tiffin P."/>
            <person name="Young N.D."/>
            <person name="Sadowsky M.J."/>
        </authorList>
    </citation>
    <scope>NUCLEOTIDE SEQUENCE [LARGE SCALE GENOMIC DNA]</scope>
    <source>
        <strain evidence="1 2">USDA4894</strain>
    </source>
</reference>
<evidence type="ECO:0000313" key="2">
    <source>
        <dbReference type="Proteomes" id="UP000439983"/>
    </source>
</evidence>
<organism evidence="1 2">
    <name type="scientific">Sinorhizobium terangae</name>
    <dbReference type="NCBI Taxonomy" id="110322"/>
    <lineage>
        <taxon>Bacteria</taxon>
        <taxon>Pseudomonadati</taxon>
        <taxon>Pseudomonadota</taxon>
        <taxon>Alphaproteobacteria</taxon>
        <taxon>Hyphomicrobiales</taxon>
        <taxon>Rhizobiaceae</taxon>
        <taxon>Sinorhizobium/Ensifer group</taxon>
        <taxon>Sinorhizobium</taxon>
    </lineage>
</organism>
<dbReference type="EMBL" id="WITC01000101">
    <property type="protein sequence ID" value="MQX17766.1"/>
    <property type="molecule type" value="Genomic_DNA"/>
</dbReference>
<accession>A0A6N7LJG8</accession>
<protein>
    <submittedName>
        <fullName evidence="1">DUF5131 family protein</fullName>
    </submittedName>
</protein>
<dbReference type="Pfam" id="PF07505">
    <property type="entry name" value="DUF5131"/>
    <property type="match status" value="1"/>
</dbReference>
<sequence>MADGTKIEWTDATWNPITGCAVVSPGCTNCYAMKLAGTRLKNHESRKGLTKDTKAGPVWTGEVRFNREWLDQPLRWTKPRMIFVCAHGDLFAEGVPDEWIDQVFAVMALAPQHTFQVLTKRPERMREYARGMQICAENYPAEFQRRWGNAAAEISGSPCAAGSIEDREWPLPNVWLGVSVEDQKRADERIPLLLDTPAAVRWISAEPLLGPLDLTWLDDGERDGCRLHFDALSGLASDGEQSITGIFGQPDPKLDWVVAGGESGPGARPMHPDWARSLRDQCAAAGVPFLFKQWGEWTPGENVERQRGMVDTAELINDTWHYAPENLANTDGHIDDEPDVYRIGKKAAGRLLDGIEHNGFPEVRR</sequence>
<comment type="caution">
    <text evidence="1">The sequence shown here is derived from an EMBL/GenBank/DDBJ whole genome shotgun (WGS) entry which is preliminary data.</text>
</comment>
<proteinExistence type="predicted"/>
<evidence type="ECO:0000313" key="1">
    <source>
        <dbReference type="EMBL" id="MQX17766.1"/>
    </source>
</evidence>